<dbReference type="EMBL" id="JAINUF010000020">
    <property type="protein sequence ID" value="KAJ8336310.1"/>
    <property type="molecule type" value="Genomic_DNA"/>
</dbReference>
<sequence>MAQALESGQTDISSLCTLPASLHSLLCHPCFQSVLPLAQLFCCFPSSSSAPGYRQR</sequence>
<name>A0A9Q1ECK5_SYNKA</name>
<evidence type="ECO:0000313" key="2">
    <source>
        <dbReference type="Proteomes" id="UP001152622"/>
    </source>
</evidence>
<protein>
    <submittedName>
        <fullName evidence="1">Uncharacterized protein</fullName>
    </submittedName>
</protein>
<dbReference type="AlphaFoldDB" id="A0A9Q1ECK5"/>
<comment type="caution">
    <text evidence="1">The sequence shown here is derived from an EMBL/GenBank/DDBJ whole genome shotgun (WGS) entry which is preliminary data.</text>
</comment>
<dbReference type="Proteomes" id="UP001152622">
    <property type="component" value="Chromosome 20"/>
</dbReference>
<organism evidence="1 2">
    <name type="scientific">Synaphobranchus kaupii</name>
    <name type="common">Kaup's arrowtooth eel</name>
    <dbReference type="NCBI Taxonomy" id="118154"/>
    <lineage>
        <taxon>Eukaryota</taxon>
        <taxon>Metazoa</taxon>
        <taxon>Chordata</taxon>
        <taxon>Craniata</taxon>
        <taxon>Vertebrata</taxon>
        <taxon>Euteleostomi</taxon>
        <taxon>Actinopterygii</taxon>
        <taxon>Neopterygii</taxon>
        <taxon>Teleostei</taxon>
        <taxon>Anguilliformes</taxon>
        <taxon>Synaphobranchidae</taxon>
        <taxon>Synaphobranchus</taxon>
    </lineage>
</organism>
<gene>
    <name evidence="1" type="ORF">SKAU_G00396530</name>
</gene>
<accession>A0A9Q1ECK5</accession>
<evidence type="ECO:0000313" key="1">
    <source>
        <dbReference type="EMBL" id="KAJ8336310.1"/>
    </source>
</evidence>
<reference evidence="1" key="1">
    <citation type="journal article" date="2023" name="Science">
        <title>Genome structures resolve the early diversification of teleost fishes.</title>
        <authorList>
            <person name="Parey E."/>
            <person name="Louis A."/>
            <person name="Montfort J."/>
            <person name="Bouchez O."/>
            <person name="Roques C."/>
            <person name="Iampietro C."/>
            <person name="Lluch J."/>
            <person name="Castinel A."/>
            <person name="Donnadieu C."/>
            <person name="Desvignes T."/>
            <person name="Floi Bucao C."/>
            <person name="Jouanno E."/>
            <person name="Wen M."/>
            <person name="Mejri S."/>
            <person name="Dirks R."/>
            <person name="Jansen H."/>
            <person name="Henkel C."/>
            <person name="Chen W.J."/>
            <person name="Zahm M."/>
            <person name="Cabau C."/>
            <person name="Klopp C."/>
            <person name="Thompson A.W."/>
            <person name="Robinson-Rechavi M."/>
            <person name="Braasch I."/>
            <person name="Lecointre G."/>
            <person name="Bobe J."/>
            <person name="Postlethwait J.H."/>
            <person name="Berthelot C."/>
            <person name="Roest Crollius H."/>
            <person name="Guiguen Y."/>
        </authorList>
    </citation>
    <scope>NUCLEOTIDE SEQUENCE</scope>
    <source>
        <strain evidence="1">WJC10195</strain>
    </source>
</reference>
<keyword evidence="2" id="KW-1185">Reference proteome</keyword>
<proteinExistence type="predicted"/>